<dbReference type="InterPro" id="IPR009003">
    <property type="entry name" value="Peptidase_S1_PA"/>
</dbReference>
<dbReference type="PANTHER" id="PTHR24252:SF27">
    <property type="entry name" value="TRANSMEMBRANE PROTEASE SERINE 3-LIKE"/>
    <property type="match status" value="1"/>
</dbReference>
<dbReference type="InterPro" id="IPR001314">
    <property type="entry name" value="Peptidase_S1A"/>
</dbReference>
<evidence type="ECO:0000313" key="12">
    <source>
        <dbReference type="Proteomes" id="UP000261540"/>
    </source>
</evidence>
<dbReference type="GO" id="GO:0016020">
    <property type="term" value="C:membrane"/>
    <property type="evidence" value="ECO:0007669"/>
    <property type="project" value="InterPro"/>
</dbReference>
<dbReference type="SUPFAM" id="SSF56487">
    <property type="entry name" value="SRCR-like"/>
    <property type="match status" value="1"/>
</dbReference>
<dbReference type="AlphaFoldDB" id="A0A3B3RNE8"/>
<evidence type="ECO:0000259" key="9">
    <source>
        <dbReference type="PROSITE" id="PS50240"/>
    </source>
</evidence>
<reference evidence="11" key="1">
    <citation type="submission" date="2025-08" db="UniProtKB">
        <authorList>
            <consortium name="Ensembl"/>
        </authorList>
    </citation>
    <scope>IDENTIFICATION</scope>
</reference>
<dbReference type="PROSITE" id="PS50240">
    <property type="entry name" value="TRYPSIN_DOM"/>
    <property type="match status" value="1"/>
</dbReference>
<evidence type="ECO:0000256" key="4">
    <source>
        <dbReference type="ARBA" id="ARBA00023157"/>
    </source>
</evidence>
<dbReference type="InterPro" id="IPR001190">
    <property type="entry name" value="SRCR"/>
</dbReference>
<dbReference type="Pfam" id="PF15494">
    <property type="entry name" value="SRCR_2"/>
    <property type="match status" value="1"/>
</dbReference>
<dbReference type="GeneTree" id="ENSGT00940000159163"/>
<keyword evidence="1 7" id="KW-0645">Protease</keyword>
<dbReference type="InterPro" id="IPR043504">
    <property type="entry name" value="Peptidase_S1_PA_chymotrypsin"/>
</dbReference>
<evidence type="ECO:0000256" key="5">
    <source>
        <dbReference type="ARBA" id="ARBA00023180"/>
    </source>
</evidence>
<dbReference type="GO" id="GO:0006508">
    <property type="term" value="P:proteolysis"/>
    <property type="evidence" value="ECO:0007669"/>
    <property type="project" value="UniProtKB-KW"/>
</dbReference>
<reference evidence="11" key="2">
    <citation type="submission" date="2025-09" db="UniProtKB">
        <authorList>
            <consortium name="Ensembl"/>
        </authorList>
    </citation>
    <scope>IDENTIFICATION</scope>
</reference>
<dbReference type="PROSITE" id="PS00134">
    <property type="entry name" value="TRYPSIN_HIS"/>
    <property type="match status" value="1"/>
</dbReference>
<dbReference type="PRINTS" id="PR00722">
    <property type="entry name" value="CHYMOTRYPSIN"/>
</dbReference>
<keyword evidence="12" id="KW-1185">Reference proteome</keyword>
<keyword evidence="2 7" id="KW-0378">Hydrolase</keyword>
<keyword evidence="4" id="KW-1015">Disulfide bond</keyword>
<evidence type="ECO:0000256" key="2">
    <source>
        <dbReference type="ARBA" id="ARBA00022801"/>
    </source>
</evidence>
<sequence>MCECFPGAAKITAQKWVRVLAAVCVVGLLGGVAVGMWFLAVEGLLRTDTGQSPTGLGNAKETSFCNVTEDISAADTRKVFYRISPENSLLEIQLEELQAWLPVCYESFNASLGTLVCRRLGYLRLTKHKGVNLGDVRPEYTQGFLQITPEYKNSPENIWQFSESCISGKIIALKCFECGTYSKLPRIVGGHEAPLGRWPWQVSLYYNEQHTCGGSIITRLWVLTAAHCVHMDGRWLSGSGYRLPPGWVVYAGMVTRSSGRLSQHTGHLVEKIIWNKNYNHRTHDSDVALMKLKTPLNFTDTVRPVCLPRYEQEFPGGTQCWVSGWGHTSPDDDVLSSAAVHIPDTLKEAMVPLISMKKCNSSCMYNGEITPRMLCAGYTEGKVDTCQGDSGGPLVCQEDGMWRLVGVISWGTGCAEPNQPGVYSKVVEFLDWIYNTMESH</sequence>
<dbReference type="Ensembl" id="ENSPKIT00000000419.1">
    <property type="protein sequence ID" value="ENSPKIP00000019818.1"/>
    <property type="gene ID" value="ENSPKIG00000004844.1"/>
</dbReference>
<dbReference type="Pfam" id="PF00089">
    <property type="entry name" value="Trypsin"/>
    <property type="match status" value="1"/>
</dbReference>
<accession>A0A3B3RNE8</accession>
<comment type="caution">
    <text evidence="6">Lacks conserved residue(s) required for the propagation of feature annotation.</text>
</comment>
<keyword evidence="5" id="KW-0325">Glycoprotein</keyword>
<feature type="domain" description="Peptidase S1" evidence="9">
    <location>
        <begin position="187"/>
        <end position="438"/>
    </location>
</feature>
<dbReference type="PROSITE" id="PS50287">
    <property type="entry name" value="SRCR_2"/>
    <property type="match status" value="1"/>
</dbReference>
<feature type="transmembrane region" description="Helical" evidence="8">
    <location>
        <begin position="19"/>
        <end position="40"/>
    </location>
</feature>
<dbReference type="Gene3D" id="2.40.10.10">
    <property type="entry name" value="Trypsin-like serine proteases"/>
    <property type="match status" value="1"/>
</dbReference>
<name>A0A3B3RNE8_9TELE</name>
<dbReference type="SMART" id="SM00020">
    <property type="entry name" value="Tryp_SPc"/>
    <property type="match status" value="1"/>
</dbReference>
<organism evidence="11 12">
    <name type="scientific">Paramormyrops kingsleyae</name>
    <dbReference type="NCBI Taxonomy" id="1676925"/>
    <lineage>
        <taxon>Eukaryota</taxon>
        <taxon>Metazoa</taxon>
        <taxon>Chordata</taxon>
        <taxon>Craniata</taxon>
        <taxon>Vertebrata</taxon>
        <taxon>Euteleostomi</taxon>
        <taxon>Actinopterygii</taxon>
        <taxon>Neopterygii</taxon>
        <taxon>Teleostei</taxon>
        <taxon>Osteoglossocephala</taxon>
        <taxon>Osteoglossomorpha</taxon>
        <taxon>Osteoglossiformes</taxon>
        <taxon>Mormyridae</taxon>
        <taxon>Paramormyrops</taxon>
    </lineage>
</organism>
<evidence type="ECO:0000256" key="6">
    <source>
        <dbReference type="PROSITE-ProRule" id="PRU00196"/>
    </source>
</evidence>
<dbReference type="STRING" id="1676925.ENSPKIP00000019818"/>
<dbReference type="PANTHER" id="PTHR24252">
    <property type="entry name" value="ACROSIN-RELATED"/>
    <property type="match status" value="1"/>
</dbReference>
<dbReference type="FunFam" id="2.40.10.10:FF:000003">
    <property type="entry name" value="Transmembrane serine protease 3"/>
    <property type="match status" value="1"/>
</dbReference>
<dbReference type="InterPro" id="IPR033116">
    <property type="entry name" value="TRYPSIN_SER"/>
</dbReference>
<dbReference type="InterPro" id="IPR001254">
    <property type="entry name" value="Trypsin_dom"/>
</dbReference>
<proteinExistence type="predicted"/>
<feature type="domain" description="SRCR" evidence="10">
    <location>
        <begin position="76"/>
        <end position="121"/>
    </location>
</feature>
<keyword evidence="3 7" id="KW-0720">Serine protease</keyword>
<evidence type="ECO:0000256" key="3">
    <source>
        <dbReference type="ARBA" id="ARBA00022825"/>
    </source>
</evidence>
<dbReference type="InterPro" id="IPR018114">
    <property type="entry name" value="TRYPSIN_HIS"/>
</dbReference>
<evidence type="ECO:0000256" key="8">
    <source>
        <dbReference type="SAM" id="Phobius"/>
    </source>
</evidence>
<dbReference type="Proteomes" id="UP000261540">
    <property type="component" value="Unplaced"/>
</dbReference>
<dbReference type="Gene3D" id="3.10.250.10">
    <property type="entry name" value="SRCR-like domain"/>
    <property type="match status" value="1"/>
</dbReference>
<dbReference type="InterPro" id="IPR036772">
    <property type="entry name" value="SRCR-like_dom_sf"/>
</dbReference>
<keyword evidence="8" id="KW-1133">Transmembrane helix</keyword>
<dbReference type="SUPFAM" id="SSF50494">
    <property type="entry name" value="Trypsin-like serine proteases"/>
    <property type="match status" value="1"/>
</dbReference>
<evidence type="ECO:0000313" key="11">
    <source>
        <dbReference type="Ensembl" id="ENSPKIP00000019818.1"/>
    </source>
</evidence>
<evidence type="ECO:0000256" key="7">
    <source>
        <dbReference type="RuleBase" id="RU363034"/>
    </source>
</evidence>
<keyword evidence="8" id="KW-0472">Membrane</keyword>
<dbReference type="CDD" id="cd00190">
    <property type="entry name" value="Tryp_SPc"/>
    <property type="match status" value="1"/>
</dbReference>
<dbReference type="PROSITE" id="PS00135">
    <property type="entry name" value="TRYPSIN_SER"/>
    <property type="match status" value="1"/>
</dbReference>
<protein>
    <submittedName>
        <fullName evidence="11">Transmembrane serine protease 5</fullName>
    </submittedName>
</protein>
<evidence type="ECO:0000259" key="10">
    <source>
        <dbReference type="PROSITE" id="PS50287"/>
    </source>
</evidence>
<dbReference type="GO" id="GO:0004252">
    <property type="term" value="F:serine-type endopeptidase activity"/>
    <property type="evidence" value="ECO:0007669"/>
    <property type="project" value="InterPro"/>
</dbReference>
<keyword evidence="8" id="KW-0812">Transmembrane</keyword>
<evidence type="ECO:0000256" key="1">
    <source>
        <dbReference type="ARBA" id="ARBA00022670"/>
    </source>
</evidence>